<accession>A0A5J4UQJ6</accession>
<comment type="caution">
    <text evidence="1">The sequence shown here is derived from an EMBL/GenBank/DDBJ whole genome shotgun (WGS) entry which is preliminary data.</text>
</comment>
<protein>
    <submittedName>
        <fullName evidence="1">Uncharacterized protein</fullName>
    </submittedName>
</protein>
<name>A0A5J4UQJ6_9EUKA</name>
<sequence>YGELWCKIDYYSYNTFIYATEVSAFQALQVSPIINGTFNEGIRIARNPANLWSNIQFGCDPNSDVGYIDGQWLIGSTGNNGVNPLGFIIVKAGQEGTINGLQINQYGNVLNFNGMMTSGNIQINSTATGYDDGLRISRADPTGTGNSSIQLGFSRTSTTGAIVGQWSIFTPPSSSTNNPQIIAGTGAQSGASNGSVNYSAGNPILWGLNSVDTNGGFYSNGSNIYWRARPITLGSVPP</sequence>
<organism evidence="1 2">
    <name type="scientific">Streblomastix strix</name>
    <dbReference type="NCBI Taxonomy" id="222440"/>
    <lineage>
        <taxon>Eukaryota</taxon>
        <taxon>Metamonada</taxon>
        <taxon>Preaxostyla</taxon>
        <taxon>Oxymonadida</taxon>
        <taxon>Streblomastigidae</taxon>
        <taxon>Streblomastix</taxon>
    </lineage>
</organism>
<dbReference type="EMBL" id="SNRW01013904">
    <property type="protein sequence ID" value="KAA6372085.1"/>
    <property type="molecule type" value="Genomic_DNA"/>
</dbReference>
<reference evidence="1 2" key="1">
    <citation type="submission" date="2019-03" db="EMBL/GenBank/DDBJ databases">
        <title>Single cell metagenomics reveals metabolic interactions within the superorganism composed of flagellate Streblomastix strix and complex community of Bacteroidetes bacteria on its surface.</title>
        <authorList>
            <person name="Treitli S.C."/>
            <person name="Kolisko M."/>
            <person name="Husnik F."/>
            <person name="Keeling P."/>
            <person name="Hampl V."/>
        </authorList>
    </citation>
    <scope>NUCLEOTIDE SEQUENCE [LARGE SCALE GENOMIC DNA]</scope>
    <source>
        <strain evidence="1">ST1C</strain>
    </source>
</reference>
<proteinExistence type="predicted"/>
<evidence type="ECO:0000313" key="1">
    <source>
        <dbReference type="EMBL" id="KAA6372085.1"/>
    </source>
</evidence>
<evidence type="ECO:0000313" key="2">
    <source>
        <dbReference type="Proteomes" id="UP000324800"/>
    </source>
</evidence>
<dbReference type="AlphaFoldDB" id="A0A5J4UQJ6"/>
<dbReference type="Proteomes" id="UP000324800">
    <property type="component" value="Unassembled WGS sequence"/>
</dbReference>
<gene>
    <name evidence="1" type="ORF">EZS28_032386</name>
</gene>
<feature type="non-terminal residue" evidence="1">
    <location>
        <position position="1"/>
    </location>
</feature>